<dbReference type="Pfam" id="PF01261">
    <property type="entry name" value="AP_endonuc_2"/>
    <property type="match status" value="1"/>
</dbReference>
<feature type="domain" description="Xylose isomerase-like TIM barrel" evidence="2">
    <location>
        <begin position="23"/>
        <end position="237"/>
    </location>
</feature>
<dbReference type="Gene3D" id="3.20.20.150">
    <property type="entry name" value="Divalent-metal-dependent TIM barrel enzymes"/>
    <property type="match status" value="1"/>
</dbReference>
<dbReference type="InterPro" id="IPR036237">
    <property type="entry name" value="Xyl_isomerase-like_sf"/>
</dbReference>
<dbReference type="PANTHER" id="PTHR43489:SF7">
    <property type="entry name" value="3-DEHYDRO-D-GULOSIDE 4-EPIMERASE-RELATED"/>
    <property type="match status" value="1"/>
</dbReference>
<dbReference type="InterPro" id="IPR013022">
    <property type="entry name" value="Xyl_isomerase-like_TIM-brl"/>
</dbReference>
<evidence type="ECO:0000256" key="1">
    <source>
        <dbReference type="ARBA" id="ARBA00023235"/>
    </source>
</evidence>
<evidence type="ECO:0000313" key="3">
    <source>
        <dbReference type="EMBL" id="MBS4194877.1"/>
    </source>
</evidence>
<dbReference type="EMBL" id="JAGYPG010000001">
    <property type="protein sequence ID" value="MBS4194877.1"/>
    <property type="molecule type" value="Genomic_DNA"/>
</dbReference>
<protein>
    <submittedName>
        <fullName evidence="3">Sugar phosphate isomerase/epimerase</fullName>
    </submittedName>
</protein>
<dbReference type="SUPFAM" id="SSF51658">
    <property type="entry name" value="Xylose isomerase-like"/>
    <property type="match status" value="1"/>
</dbReference>
<dbReference type="PANTHER" id="PTHR43489">
    <property type="entry name" value="ISOMERASE"/>
    <property type="match status" value="1"/>
</dbReference>
<comment type="caution">
    <text evidence="3">The sequence shown here is derived from an EMBL/GenBank/DDBJ whole genome shotgun (WGS) entry which is preliminary data.</text>
</comment>
<evidence type="ECO:0000259" key="2">
    <source>
        <dbReference type="Pfam" id="PF01261"/>
    </source>
</evidence>
<organism evidence="3 4">
    <name type="scientific">Lederbergia citri</name>
    <dbReference type="NCBI Taxonomy" id="2833580"/>
    <lineage>
        <taxon>Bacteria</taxon>
        <taxon>Bacillati</taxon>
        <taxon>Bacillota</taxon>
        <taxon>Bacilli</taxon>
        <taxon>Bacillales</taxon>
        <taxon>Bacillaceae</taxon>
        <taxon>Lederbergia</taxon>
    </lineage>
</organism>
<sequence>MFKYSLTQWIFGNESLEENLIRLKKYEYDGVELAGEPELIDIPKARELMDKYGMECSSICGIYNEERDLSSQNIEIRNNAIDYVKKCIDMAQALDASIVIVVPTYVGKINSENEGEWDYAIASVREVGEYAKQQNIILAIEAINRYETYLVTNLHTAKKFVEEVKLENVKMMADFFHMNIEEQDMIKALTSISDHLVHVHIADNTREAAGLGQTDFQPIMSFLKNMNYSGYVSMEFLPSVPNPYLVSEQRTESSVYDHYTKQSIDHIKSIVNSL</sequence>
<keyword evidence="1 3" id="KW-0413">Isomerase</keyword>
<keyword evidence="4" id="KW-1185">Reference proteome</keyword>
<gene>
    <name evidence="3" type="ORF">KHA97_07280</name>
</gene>
<dbReference type="GO" id="GO:0016853">
    <property type="term" value="F:isomerase activity"/>
    <property type="evidence" value="ECO:0007669"/>
    <property type="project" value="UniProtKB-KW"/>
</dbReference>
<dbReference type="AlphaFoldDB" id="A0A942TE73"/>
<dbReference type="InterPro" id="IPR050417">
    <property type="entry name" value="Sugar_Epim/Isomerase"/>
</dbReference>
<evidence type="ECO:0000313" key="4">
    <source>
        <dbReference type="Proteomes" id="UP000681414"/>
    </source>
</evidence>
<reference evidence="3 4" key="1">
    <citation type="submission" date="2021-05" db="EMBL/GenBank/DDBJ databases">
        <title>Novel Bacillus species.</title>
        <authorList>
            <person name="Liu G."/>
        </authorList>
    </citation>
    <scope>NUCLEOTIDE SEQUENCE [LARGE SCALE GENOMIC DNA]</scope>
    <source>
        <strain evidence="4">FJAT-49780</strain>
    </source>
</reference>
<name>A0A942TE73_9BACI</name>
<dbReference type="Proteomes" id="UP000681414">
    <property type="component" value="Unassembled WGS sequence"/>
</dbReference>
<accession>A0A942TE73</accession>
<dbReference type="RefSeq" id="WP_213124024.1">
    <property type="nucleotide sequence ID" value="NZ_JAGYPG010000001.1"/>
</dbReference>
<proteinExistence type="predicted"/>